<accession>A9GSE8</accession>
<dbReference type="HOGENOM" id="CLU_2556488_0_0_7"/>
<reference evidence="1 2" key="1">
    <citation type="journal article" date="2007" name="Nat. Biotechnol.">
        <title>Complete genome sequence of the myxobacterium Sorangium cellulosum.</title>
        <authorList>
            <person name="Schneiker S."/>
            <person name="Perlova O."/>
            <person name="Kaiser O."/>
            <person name="Gerth K."/>
            <person name="Alici A."/>
            <person name="Altmeyer M.O."/>
            <person name="Bartels D."/>
            <person name="Bekel T."/>
            <person name="Beyer S."/>
            <person name="Bode E."/>
            <person name="Bode H.B."/>
            <person name="Bolten C.J."/>
            <person name="Choudhuri J.V."/>
            <person name="Doss S."/>
            <person name="Elnakady Y.A."/>
            <person name="Frank B."/>
            <person name="Gaigalat L."/>
            <person name="Goesmann A."/>
            <person name="Groeger C."/>
            <person name="Gross F."/>
            <person name="Jelsbak L."/>
            <person name="Jelsbak L."/>
            <person name="Kalinowski J."/>
            <person name="Kegler C."/>
            <person name="Knauber T."/>
            <person name="Konietzny S."/>
            <person name="Kopp M."/>
            <person name="Krause L."/>
            <person name="Krug D."/>
            <person name="Linke B."/>
            <person name="Mahmud T."/>
            <person name="Martinez-Arias R."/>
            <person name="McHardy A.C."/>
            <person name="Merai M."/>
            <person name="Meyer F."/>
            <person name="Mormann S."/>
            <person name="Munoz-Dorado J."/>
            <person name="Perez J."/>
            <person name="Pradella S."/>
            <person name="Rachid S."/>
            <person name="Raddatz G."/>
            <person name="Rosenau F."/>
            <person name="Rueckert C."/>
            <person name="Sasse F."/>
            <person name="Scharfe M."/>
            <person name="Schuster S.C."/>
            <person name="Suen G."/>
            <person name="Treuner-Lange A."/>
            <person name="Velicer G.J."/>
            <person name="Vorholter F.-J."/>
            <person name="Weissman K.J."/>
            <person name="Welch R.D."/>
            <person name="Wenzel S.C."/>
            <person name="Whitworth D.E."/>
            <person name="Wilhelm S."/>
            <person name="Wittmann C."/>
            <person name="Bloecker H."/>
            <person name="Puehler A."/>
            <person name="Mueller R."/>
        </authorList>
    </citation>
    <scope>NUCLEOTIDE SEQUENCE [LARGE SCALE GENOMIC DNA]</scope>
    <source>
        <strain evidence="2">So ce56</strain>
    </source>
</reference>
<protein>
    <submittedName>
        <fullName evidence="1">Uncharacterized protein</fullName>
    </submittedName>
</protein>
<evidence type="ECO:0000313" key="2">
    <source>
        <dbReference type="Proteomes" id="UP000002139"/>
    </source>
</evidence>
<name>A9GSE8_SORC5</name>
<dbReference type="EMBL" id="AM746676">
    <property type="protein sequence ID" value="CAN93764.1"/>
    <property type="molecule type" value="Genomic_DNA"/>
</dbReference>
<proteinExistence type="predicted"/>
<dbReference type="KEGG" id="scl:sce3604"/>
<dbReference type="STRING" id="448385.sce3604"/>
<dbReference type="Proteomes" id="UP000002139">
    <property type="component" value="Chromosome"/>
</dbReference>
<organism evidence="1 2">
    <name type="scientific">Sorangium cellulosum (strain So ce56)</name>
    <name type="common">Polyangium cellulosum (strain So ce56)</name>
    <dbReference type="NCBI Taxonomy" id="448385"/>
    <lineage>
        <taxon>Bacteria</taxon>
        <taxon>Pseudomonadati</taxon>
        <taxon>Myxococcota</taxon>
        <taxon>Polyangia</taxon>
        <taxon>Polyangiales</taxon>
        <taxon>Polyangiaceae</taxon>
        <taxon>Sorangium</taxon>
    </lineage>
</organism>
<sequence length="85" mass="9041">MMAMRSKTEAMAGLRRMLHDMLTAREGGESAPRLARVKGCVDGAMRALLDSGQATRQELLDLVAAERARVSGPATAEIRAVSLSA</sequence>
<keyword evidence="2" id="KW-1185">Reference proteome</keyword>
<dbReference type="AlphaFoldDB" id="A9GSE8"/>
<gene>
    <name evidence="1" type="ordered locus">sce3604</name>
</gene>
<evidence type="ECO:0000313" key="1">
    <source>
        <dbReference type="EMBL" id="CAN93764.1"/>
    </source>
</evidence>